<dbReference type="EMBL" id="JACIIU010000078">
    <property type="protein sequence ID" value="MBB6262720.1"/>
    <property type="molecule type" value="Genomic_DNA"/>
</dbReference>
<reference evidence="2 3" key="1">
    <citation type="submission" date="2020-08" db="EMBL/GenBank/DDBJ databases">
        <title>Genomic Encyclopedia of Type Strains, Phase IV (KMG-IV): sequencing the most valuable type-strain genomes for metagenomic binning, comparative biology and taxonomic classification.</title>
        <authorList>
            <person name="Goeker M."/>
        </authorList>
    </citation>
    <scope>NUCLEOTIDE SEQUENCE [LARGE SCALE GENOMIC DNA]</scope>
    <source>
        <strain evidence="2 3">DSM 22336</strain>
    </source>
</reference>
<name>A0A841M129_9HYPH</name>
<keyword evidence="1" id="KW-0175">Coiled coil</keyword>
<keyword evidence="3" id="KW-1185">Reference proteome</keyword>
<feature type="non-terminal residue" evidence="2">
    <location>
        <position position="274"/>
    </location>
</feature>
<evidence type="ECO:0000313" key="2">
    <source>
        <dbReference type="EMBL" id="MBB6262720.1"/>
    </source>
</evidence>
<feature type="coiled-coil region" evidence="1">
    <location>
        <begin position="69"/>
        <end position="103"/>
    </location>
</feature>
<keyword evidence="2" id="KW-0269">Exonuclease</keyword>
<evidence type="ECO:0000313" key="3">
    <source>
        <dbReference type="Proteomes" id="UP000555393"/>
    </source>
</evidence>
<gene>
    <name evidence="2" type="ORF">FHS77_003308</name>
</gene>
<dbReference type="Proteomes" id="UP000555393">
    <property type="component" value="Unassembled WGS sequence"/>
</dbReference>
<dbReference type="GO" id="GO:0004527">
    <property type="term" value="F:exonuclease activity"/>
    <property type="evidence" value="ECO:0007669"/>
    <property type="project" value="UniProtKB-KW"/>
</dbReference>
<keyword evidence="2" id="KW-0378">Hydrolase</keyword>
<accession>A0A841M129</accession>
<organism evidence="2 3">
    <name type="scientific">Paenochrobactrum gallinarii</name>
    <dbReference type="NCBI Taxonomy" id="643673"/>
    <lineage>
        <taxon>Bacteria</taxon>
        <taxon>Pseudomonadati</taxon>
        <taxon>Pseudomonadota</taxon>
        <taxon>Alphaproteobacteria</taxon>
        <taxon>Hyphomicrobiales</taxon>
        <taxon>Brucellaceae</taxon>
        <taxon>Paenochrobactrum</taxon>
    </lineage>
</organism>
<dbReference type="AlphaFoldDB" id="A0A841M129"/>
<sequence>MAKDRYGCTNRKKKLPIDSLGGITCTNSKTISRHELEERVLAAFPEGLFSISNIEHVRDTLSKELSKSAKQSAKHRDQLVVNIKKLEQQQKSLMEQLAQRASEGRPAIPAFNDMIDDQEDKLIKLRAELKAVPATETEFKAPAISVSMYRVAIDALIASVKHKTDDDLDEWIQFTRQLIQKVVISPSPDGKSADLELHGRLATILASMAAWEEFAKAHRQQASAEFARLLKTNHFNSQGEKIDFKTRFDAHLAEQYEAWKGLQVSVVAGAGFEP</sequence>
<keyword evidence="2" id="KW-0540">Nuclease</keyword>
<proteinExistence type="predicted"/>
<comment type="caution">
    <text evidence="2">The sequence shown here is derived from an EMBL/GenBank/DDBJ whole genome shotgun (WGS) entry which is preliminary data.</text>
</comment>
<evidence type="ECO:0000256" key="1">
    <source>
        <dbReference type="SAM" id="Coils"/>
    </source>
</evidence>
<protein>
    <submittedName>
        <fullName evidence="2">5'-3' exonuclease</fullName>
    </submittedName>
</protein>